<gene>
    <name evidence="1" type="ORF">Vbra_6146</name>
</gene>
<dbReference type="VEuPathDB" id="CryptoDB:Vbra_6146"/>
<dbReference type="AlphaFoldDB" id="A0A0G4G607"/>
<keyword evidence="2" id="KW-1185">Reference proteome</keyword>
<evidence type="ECO:0000313" key="1">
    <source>
        <dbReference type="EMBL" id="CEM23970.1"/>
    </source>
</evidence>
<organism evidence="1 2">
    <name type="scientific">Vitrella brassicaformis (strain CCMP3155)</name>
    <dbReference type="NCBI Taxonomy" id="1169540"/>
    <lineage>
        <taxon>Eukaryota</taxon>
        <taxon>Sar</taxon>
        <taxon>Alveolata</taxon>
        <taxon>Colpodellida</taxon>
        <taxon>Vitrellaceae</taxon>
        <taxon>Vitrella</taxon>
    </lineage>
</organism>
<dbReference type="EMBL" id="CDMY01000574">
    <property type="protein sequence ID" value="CEM23970.1"/>
    <property type="molecule type" value="Genomic_DNA"/>
</dbReference>
<reference evidence="1 2" key="1">
    <citation type="submission" date="2014-11" db="EMBL/GenBank/DDBJ databases">
        <authorList>
            <person name="Zhu J."/>
            <person name="Qi W."/>
            <person name="Song R."/>
        </authorList>
    </citation>
    <scope>NUCLEOTIDE SEQUENCE [LARGE SCALE GENOMIC DNA]</scope>
</reference>
<dbReference type="Proteomes" id="UP000041254">
    <property type="component" value="Unassembled WGS sequence"/>
</dbReference>
<name>A0A0G4G607_VITBC</name>
<sequence length="105" mass="11870">MGTVNGQVLSVAFKSNDEVDKSSFQAYDAIKKKYPDDSIAGIQFDPTQDPEDPHLYVAHAPFFYWWKQGYPCFNESLCYVPFPARISRLSGPGFSQETTLLENLP</sequence>
<dbReference type="PhylomeDB" id="A0A0G4G607"/>
<proteinExistence type="predicted"/>
<protein>
    <submittedName>
        <fullName evidence="1">Uncharacterized protein</fullName>
    </submittedName>
</protein>
<evidence type="ECO:0000313" key="2">
    <source>
        <dbReference type="Proteomes" id="UP000041254"/>
    </source>
</evidence>
<dbReference type="InParanoid" id="A0A0G4G607"/>
<accession>A0A0G4G607</accession>